<gene>
    <name evidence="3" type="ORF">J4050_00925</name>
</gene>
<keyword evidence="1" id="KW-1133">Transmembrane helix</keyword>
<name>A0ABS3SXU0_9FLAO</name>
<keyword evidence="1" id="KW-0472">Membrane</keyword>
<keyword evidence="4" id="KW-1185">Reference proteome</keyword>
<sequence>MFASILFFCLGLVSLAQGGTPPPPTPPPPPGLPIDNGVTAVFVLALLYGGYKAYQRTRQKA</sequence>
<evidence type="ECO:0000313" key="3">
    <source>
        <dbReference type="EMBL" id="MBO3115287.1"/>
    </source>
</evidence>
<protein>
    <submittedName>
        <fullName evidence="3">Uncharacterized protein</fullName>
    </submittedName>
</protein>
<evidence type="ECO:0000313" key="4">
    <source>
        <dbReference type="Proteomes" id="UP000676776"/>
    </source>
</evidence>
<dbReference type="Proteomes" id="UP000676776">
    <property type="component" value="Unassembled WGS sequence"/>
</dbReference>
<comment type="caution">
    <text evidence="3">The sequence shown here is derived from an EMBL/GenBank/DDBJ whole genome shotgun (WGS) entry which is preliminary data.</text>
</comment>
<proteinExistence type="predicted"/>
<accession>A0ABS3SXU0</accession>
<reference evidence="3 4" key="1">
    <citation type="submission" date="2021-03" db="EMBL/GenBank/DDBJ databases">
        <title>Winogradskyella sp. nov., isolated from costal sediment.</title>
        <authorList>
            <person name="Gao C."/>
        </authorList>
    </citation>
    <scope>NUCLEOTIDE SEQUENCE [LARGE SCALE GENOMIC DNA]</scope>
    <source>
        <strain evidence="3 4">DF17</strain>
    </source>
</reference>
<evidence type="ECO:0000256" key="2">
    <source>
        <dbReference type="SAM" id="SignalP"/>
    </source>
</evidence>
<keyword evidence="1" id="KW-0812">Transmembrane</keyword>
<organism evidence="3 4">
    <name type="scientific">Winogradskyella pelagia</name>
    <dbReference type="NCBI Taxonomy" id="2819984"/>
    <lineage>
        <taxon>Bacteria</taxon>
        <taxon>Pseudomonadati</taxon>
        <taxon>Bacteroidota</taxon>
        <taxon>Flavobacteriia</taxon>
        <taxon>Flavobacteriales</taxon>
        <taxon>Flavobacteriaceae</taxon>
        <taxon>Winogradskyella</taxon>
    </lineage>
</organism>
<feature type="signal peptide" evidence="2">
    <location>
        <begin position="1"/>
        <end position="18"/>
    </location>
</feature>
<dbReference type="EMBL" id="JAGEVF010000001">
    <property type="protein sequence ID" value="MBO3115287.1"/>
    <property type="molecule type" value="Genomic_DNA"/>
</dbReference>
<evidence type="ECO:0000256" key="1">
    <source>
        <dbReference type="SAM" id="Phobius"/>
    </source>
</evidence>
<feature type="chain" id="PRO_5046581510" evidence="2">
    <location>
        <begin position="19"/>
        <end position="61"/>
    </location>
</feature>
<feature type="transmembrane region" description="Helical" evidence="1">
    <location>
        <begin position="34"/>
        <end position="51"/>
    </location>
</feature>
<keyword evidence="2" id="KW-0732">Signal</keyword>